<evidence type="ECO:0000256" key="1">
    <source>
        <dbReference type="SAM" id="Phobius"/>
    </source>
</evidence>
<dbReference type="AlphaFoldDB" id="W6U9B8"/>
<feature type="transmembrane region" description="Helical" evidence="1">
    <location>
        <begin position="91"/>
        <end position="113"/>
    </location>
</feature>
<protein>
    <submittedName>
        <fullName evidence="2">Uncharacterized protein</fullName>
    </submittedName>
</protein>
<keyword evidence="1" id="KW-1133">Transmembrane helix</keyword>
<feature type="transmembrane region" description="Helical" evidence="1">
    <location>
        <begin position="57"/>
        <end position="79"/>
    </location>
</feature>
<name>W6U9B8_ECHGR</name>
<keyword evidence="1" id="KW-0472">Membrane</keyword>
<dbReference type="Proteomes" id="UP000019149">
    <property type="component" value="Unassembled WGS sequence"/>
</dbReference>
<dbReference type="GeneID" id="36343764"/>
<comment type="caution">
    <text evidence="2">The sequence shown here is derived from an EMBL/GenBank/DDBJ whole genome shotgun (WGS) entry which is preliminary data.</text>
</comment>
<keyword evidence="3" id="KW-1185">Reference proteome</keyword>
<organism evidence="2 3">
    <name type="scientific">Echinococcus granulosus</name>
    <name type="common">Hydatid tapeworm</name>
    <dbReference type="NCBI Taxonomy" id="6210"/>
    <lineage>
        <taxon>Eukaryota</taxon>
        <taxon>Metazoa</taxon>
        <taxon>Spiralia</taxon>
        <taxon>Lophotrochozoa</taxon>
        <taxon>Platyhelminthes</taxon>
        <taxon>Cestoda</taxon>
        <taxon>Eucestoda</taxon>
        <taxon>Cyclophyllidea</taxon>
        <taxon>Taeniidae</taxon>
        <taxon>Echinococcus</taxon>
        <taxon>Echinococcus granulosus group</taxon>
    </lineage>
</organism>
<dbReference type="EMBL" id="APAU02000094">
    <property type="protein sequence ID" value="EUB57101.1"/>
    <property type="molecule type" value="Genomic_DNA"/>
</dbReference>
<accession>W6U9B8</accession>
<dbReference type="RefSeq" id="XP_024348297.1">
    <property type="nucleotide sequence ID" value="XM_024497298.1"/>
</dbReference>
<keyword evidence="1" id="KW-0812">Transmembrane</keyword>
<evidence type="ECO:0000313" key="2">
    <source>
        <dbReference type="EMBL" id="EUB57101.1"/>
    </source>
</evidence>
<dbReference type="KEGG" id="egl:EGR_08049"/>
<sequence>MTKPNFPTPFMAEVRVYAFSHLTNDEIMCLLPNCDCYCQNENELVDPNGKTIRLKEIVLLWATIVYLLGSSKIACRIFVPSNSSTLPQSIYSVLPPISRISLLLNALVLTIAVSTYKAYLLLVILITELSFKIFGYSNLKNNLLKDQRYDDKFTKQGNHLMFHSPGRGRINIILYILLYNKKVQVFGFKLSNRNYFLPFLEIRPPAKPDLPNHLGFNVNLNKWMSFFDSFFAIKGNGTWDV</sequence>
<gene>
    <name evidence="2" type="ORF">EGR_08049</name>
</gene>
<dbReference type="CTD" id="36343764"/>
<evidence type="ECO:0000313" key="3">
    <source>
        <dbReference type="Proteomes" id="UP000019149"/>
    </source>
</evidence>
<proteinExistence type="predicted"/>
<reference evidence="2 3" key="1">
    <citation type="journal article" date="2013" name="Nat. Genet.">
        <title>The genome of the hydatid tapeworm Echinococcus granulosus.</title>
        <authorList>
            <person name="Zheng H."/>
            <person name="Zhang W."/>
            <person name="Zhang L."/>
            <person name="Zhang Z."/>
            <person name="Li J."/>
            <person name="Lu G."/>
            <person name="Zhu Y."/>
            <person name="Wang Y."/>
            <person name="Huang Y."/>
            <person name="Liu J."/>
            <person name="Kang H."/>
            <person name="Chen J."/>
            <person name="Wang L."/>
            <person name="Chen A."/>
            <person name="Yu S."/>
            <person name="Gao Z."/>
            <person name="Jin L."/>
            <person name="Gu W."/>
            <person name="Wang Z."/>
            <person name="Zhao L."/>
            <person name="Shi B."/>
            <person name="Wen H."/>
            <person name="Lin R."/>
            <person name="Jones M.K."/>
            <person name="Brejova B."/>
            <person name="Vinar T."/>
            <person name="Zhao G."/>
            <person name="McManus D.P."/>
            <person name="Chen Z."/>
            <person name="Zhou Y."/>
            <person name="Wang S."/>
        </authorList>
    </citation>
    <scope>NUCLEOTIDE SEQUENCE [LARGE SCALE GENOMIC DNA]</scope>
</reference>